<evidence type="ECO:0000313" key="6">
    <source>
        <dbReference type="EMBL" id="NQE37479.1"/>
    </source>
</evidence>
<evidence type="ECO:0000256" key="1">
    <source>
        <dbReference type="ARBA" id="ARBA00022723"/>
    </source>
</evidence>
<gene>
    <name evidence="6" type="primary">cpdA_3</name>
    <name evidence="6" type="ORF">E5S67_05250</name>
</gene>
<dbReference type="EC" id="3.1.4.53" evidence="6"/>
<comment type="caution">
    <text evidence="6">The sequence shown here is derived from an EMBL/GenBank/DDBJ whole genome shotgun (WGS) entry which is preliminary data.</text>
</comment>
<evidence type="ECO:0000256" key="4">
    <source>
        <dbReference type="ARBA" id="ARBA00025742"/>
    </source>
</evidence>
<dbReference type="CDD" id="cd07402">
    <property type="entry name" value="MPP_GpdQ"/>
    <property type="match status" value="1"/>
</dbReference>
<accession>A0ABX2D4B9</accession>
<dbReference type="Proteomes" id="UP000702425">
    <property type="component" value="Unassembled WGS sequence"/>
</dbReference>
<dbReference type="InterPro" id="IPR029052">
    <property type="entry name" value="Metallo-depent_PP-like"/>
</dbReference>
<name>A0ABX2D4B9_9CYAN</name>
<dbReference type="SUPFAM" id="SSF56300">
    <property type="entry name" value="Metallo-dependent phosphatases"/>
    <property type="match status" value="1"/>
</dbReference>
<dbReference type="Pfam" id="PF00149">
    <property type="entry name" value="Metallophos"/>
    <property type="match status" value="1"/>
</dbReference>
<dbReference type="EMBL" id="SRRZ01000132">
    <property type="protein sequence ID" value="NQE37479.1"/>
    <property type="molecule type" value="Genomic_DNA"/>
</dbReference>
<proteinExistence type="inferred from homology"/>
<organism evidence="6 7">
    <name type="scientific">Microcoleus asticus IPMA8</name>
    <dbReference type="NCBI Taxonomy" id="2563858"/>
    <lineage>
        <taxon>Bacteria</taxon>
        <taxon>Bacillati</taxon>
        <taxon>Cyanobacteriota</taxon>
        <taxon>Cyanophyceae</taxon>
        <taxon>Oscillatoriophycideae</taxon>
        <taxon>Oscillatoriales</taxon>
        <taxon>Microcoleaceae</taxon>
        <taxon>Microcoleus</taxon>
        <taxon>Microcoleus asticus</taxon>
    </lineage>
</organism>
<dbReference type="PANTHER" id="PTHR42988:SF2">
    <property type="entry name" value="CYCLIC NUCLEOTIDE PHOSPHODIESTERASE CBUA0032-RELATED"/>
    <property type="match status" value="1"/>
</dbReference>
<dbReference type="PANTHER" id="PTHR42988">
    <property type="entry name" value="PHOSPHOHYDROLASE"/>
    <property type="match status" value="1"/>
</dbReference>
<evidence type="ECO:0000259" key="5">
    <source>
        <dbReference type="Pfam" id="PF00149"/>
    </source>
</evidence>
<dbReference type="RefSeq" id="WP_172191545.1">
    <property type="nucleotide sequence ID" value="NZ_CAWPPK010000038.1"/>
</dbReference>
<dbReference type="InterPro" id="IPR050884">
    <property type="entry name" value="CNP_phosphodiesterase-III"/>
</dbReference>
<dbReference type="Gene3D" id="3.60.21.10">
    <property type="match status" value="1"/>
</dbReference>
<dbReference type="GO" id="GO:0004115">
    <property type="term" value="F:3',5'-cyclic-AMP phosphodiesterase activity"/>
    <property type="evidence" value="ECO:0007669"/>
    <property type="project" value="UniProtKB-EC"/>
</dbReference>
<dbReference type="InterPro" id="IPR004843">
    <property type="entry name" value="Calcineurin-like_PHP"/>
</dbReference>
<evidence type="ECO:0000256" key="2">
    <source>
        <dbReference type="ARBA" id="ARBA00022801"/>
    </source>
</evidence>
<evidence type="ECO:0000256" key="3">
    <source>
        <dbReference type="ARBA" id="ARBA00023004"/>
    </source>
</evidence>
<dbReference type="NCBIfam" id="NF008359">
    <property type="entry name" value="PRK11148.1"/>
    <property type="match status" value="1"/>
</dbReference>
<dbReference type="InterPro" id="IPR026575">
    <property type="entry name" value="GpdQ/CpdA-like"/>
</dbReference>
<keyword evidence="2 6" id="KW-0378">Hydrolase</keyword>
<keyword evidence="7" id="KW-1185">Reference proteome</keyword>
<feature type="domain" description="Calcineurin-like phosphoesterase" evidence="5">
    <location>
        <begin position="9"/>
        <end position="197"/>
    </location>
</feature>
<keyword evidence="1" id="KW-0479">Metal-binding</keyword>
<comment type="similarity">
    <text evidence="4">Belongs to the cyclic nucleotide phosphodiesterase class-III family.</text>
</comment>
<evidence type="ECO:0000313" key="7">
    <source>
        <dbReference type="Proteomes" id="UP000702425"/>
    </source>
</evidence>
<protein>
    <submittedName>
        <fullName evidence="6">3',5'-cyclic adenosine monophosphate phosphodiesterase CpdA</fullName>
        <ecNumber evidence="6">3.1.4.53</ecNumber>
    </submittedName>
</protein>
<sequence>MTPVSPVLVAQITDTHLFAEIDREWKGLSTARTLQAVLDRLQQIQPPPDLLLLTGDLSQDETPESYQRLVSLIAPLGIPAYWIPGNHDNIPVMAEILNQSPLSPEKSWMLGNWQFLLLSSVEAGCDGGRLSPESLHWLDSQLQQTGDRPVIIALHHHPLPIDSEIMDGMMLHNADEFLAIVDRYPQIKIVLCGHIHQEFQQQRGSVTYLGTPSTCIQLLPKSHPIILDQIPPGFRLLELAIDGTWNTRVERVAAQLPPD</sequence>
<reference evidence="6 7" key="1">
    <citation type="journal article" date="2020" name="Sci. Rep.">
        <title>A novel cyanobacterial geosmin producer, revising GeoA distribution and dispersion patterns in Bacteria.</title>
        <authorList>
            <person name="Churro C."/>
            <person name="Semedo-Aguiar A.P."/>
            <person name="Silva A.D."/>
            <person name="Pereira-Leal J.B."/>
            <person name="Leite R.B."/>
        </authorList>
    </citation>
    <scope>NUCLEOTIDE SEQUENCE [LARGE SCALE GENOMIC DNA]</scope>
    <source>
        <strain evidence="6 7">IPMA8</strain>
    </source>
</reference>
<keyword evidence="3" id="KW-0408">Iron</keyword>